<keyword evidence="2" id="KW-1185">Reference proteome</keyword>
<dbReference type="Proteomes" id="UP001177260">
    <property type="component" value="Unassembled WGS sequence"/>
</dbReference>
<protein>
    <submittedName>
        <fullName evidence="1">Uncharacterized protein</fullName>
    </submittedName>
</protein>
<evidence type="ECO:0000313" key="2">
    <source>
        <dbReference type="Proteomes" id="UP001177260"/>
    </source>
</evidence>
<proteinExistence type="predicted"/>
<name>A0ACC3B444_9EURO</name>
<evidence type="ECO:0000313" key="1">
    <source>
        <dbReference type="EMBL" id="KAK1145212.1"/>
    </source>
</evidence>
<dbReference type="EMBL" id="JAOPJF010000025">
    <property type="protein sequence ID" value="KAK1145212.1"/>
    <property type="molecule type" value="Genomic_DNA"/>
</dbReference>
<comment type="caution">
    <text evidence="1">The sequence shown here is derived from an EMBL/GenBank/DDBJ whole genome shotgun (WGS) entry which is preliminary data.</text>
</comment>
<reference evidence="1 2" key="1">
    <citation type="journal article" date="2023" name="ACS Omega">
        <title>Identification of the Neoaspergillic Acid Biosynthesis Gene Cluster by Establishing an In Vitro CRISPR-Ribonucleoprotein Genetic System in Aspergillus melleus.</title>
        <authorList>
            <person name="Yuan B."/>
            <person name="Grau M.F."/>
            <person name="Murata R.M."/>
            <person name="Torok T."/>
            <person name="Venkateswaran K."/>
            <person name="Stajich J.E."/>
            <person name="Wang C.C.C."/>
        </authorList>
    </citation>
    <scope>NUCLEOTIDE SEQUENCE [LARGE SCALE GENOMIC DNA]</scope>
    <source>
        <strain evidence="1 2">IMV 1140</strain>
    </source>
</reference>
<accession>A0ACC3B444</accession>
<gene>
    <name evidence="1" type="ORF">N8T08_004364</name>
</gene>
<sequence length="218" mass="24763">MAVDHCDYAEEYNDPTRRKIAAATTCMQYKNGSWTLYAQCLTENTEDARNLSQSQIPESKRVLRYRSNGCLITKSQYAGPNIAQERENLYQLLKRVAVEHLGEGKIPTTQDGQFKDFDPNGPPSMSNPAVARTEALRKAIVDHNLEGQIKQKVDLIFKKSKMHPRPADPNLDLHKQWERQDLAFHEFLKAMSDSKSTDATFLWLKLKESQGLQAVVGP</sequence>
<organism evidence="1 2">
    <name type="scientific">Aspergillus melleus</name>
    <dbReference type="NCBI Taxonomy" id="138277"/>
    <lineage>
        <taxon>Eukaryota</taxon>
        <taxon>Fungi</taxon>
        <taxon>Dikarya</taxon>
        <taxon>Ascomycota</taxon>
        <taxon>Pezizomycotina</taxon>
        <taxon>Eurotiomycetes</taxon>
        <taxon>Eurotiomycetidae</taxon>
        <taxon>Eurotiales</taxon>
        <taxon>Aspergillaceae</taxon>
        <taxon>Aspergillus</taxon>
        <taxon>Aspergillus subgen. Circumdati</taxon>
    </lineage>
</organism>